<dbReference type="GO" id="GO:0051015">
    <property type="term" value="F:actin filament binding"/>
    <property type="evidence" value="ECO:0007669"/>
    <property type="project" value="TreeGrafter"/>
</dbReference>
<dbReference type="Proteomes" id="UP001174694">
    <property type="component" value="Unassembled WGS sequence"/>
</dbReference>
<gene>
    <name evidence="3" type="ORF">NKR23_g12044</name>
</gene>
<dbReference type="NCBIfam" id="NF004855">
    <property type="entry name" value="PRK06208.1"/>
    <property type="match status" value="1"/>
</dbReference>
<dbReference type="Gene3D" id="3.40.225.10">
    <property type="entry name" value="Class II aldolase/adducin N-terminal domain"/>
    <property type="match status" value="1"/>
</dbReference>
<name>A0AA38R8M7_9PEZI</name>
<dbReference type="InterPro" id="IPR051017">
    <property type="entry name" value="Aldolase-II_Adducin_sf"/>
</dbReference>
<dbReference type="InterPro" id="IPR001303">
    <property type="entry name" value="Aldolase_II/adducin_N"/>
</dbReference>
<evidence type="ECO:0000259" key="2">
    <source>
        <dbReference type="SMART" id="SM01007"/>
    </source>
</evidence>
<evidence type="ECO:0000313" key="3">
    <source>
        <dbReference type="EMBL" id="KAJ9130766.1"/>
    </source>
</evidence>
<dbReference type="SMART" id="SM01007">
    <property type="entry name" value="Aldolase_II"/>
    <property type="match status" value="1"/>
</dbReference>
<dbReference type="GO" id="GO:0005856">
    <property type="term" value="C:cytoskeleton"/>
    <property type="evidence" value="ECO:0007669"/>
    <property type="project" value="TreeGrafter"/>
</dbReference>
<dbReference type="Pfam" id="PF00596">
    <property type="entry name" value="Aldolase_II"/>
    <property type="match status" value="1"/>
</dbReference>
<dbReference type="EMBL" id="JANBVO010000079">
    <property type="protein sequence ID" value="KAJ9130766.1"/>
    <property type="molecule type" value="Genomic_DNA"/>
</dbReference>
<dbReference type="SUPFAM" id="SSF53639">
    <property type="entry name" value="AraD/HMP-PK domain-like"/>
    <property type="match status" value="1"/>
</dbReference>
<protein>
    <submittedName>
        <fullName evidence="3">Class II Aldolase and Adducin domain-containing protein</fullName>
    </submittedName>
</protein>
<feature type="region of interest" description="Disordered" evidence="1">
    <location>
        <begin position="1"/>
        <end position="49"/>
    </location>
</feature>
<dbReference type="FunFam" id="3.40.225.10:FF:000009">
    <property type="entry name" value="Class II aldolase/adducin N-terminal"/>
    <property type="match status" value="1"/>
</dbReference>
<reference evidence="3" key="1">
    <citation type="submission" date="2022-07" db="EMBL/GenBank/DDBJ databases">
        <title>Fungi with potential for degradation of polypropylene.</title>
        <authorList>
            <person name="Gostincar C."/>
        </authorList>
    </citation>
    <scope>NUCLEOTIDE SEQUENCE</scope>
    <source>
        <strain evidence="3">EXF-13308</strain>
    </source>
</reference>
<organism evidence="3 4">
    <name type="scientific">Pleurostoma richardsiae</name>
    <dbReference type="NCBI Taxonomy" id="41990"/>
    <lineage>
        <taxon>Eukaryota</taxon>
        <taxon>Fungi</taxon>
        <taxon>Dikarya</taxon>
        <taxon>Ascomycota</taxon>
        <taxon>Pezizomycotina</taxon>
        <taxon>Sordariomycetes</taxon>
        <taxon>Sordariomycetidae</taxon>
        <taxon>Calosphaeriales</taxon>
        <taxon>Pleurostomataceae</taxon>
        <taxon>Pleurostoma</taxon>
    </lineage>
</organism>
<evidence type="ECO:0000256" key="1">
    <source>
        <dbReference type="SAM" id="MobiDB-lite"/>
    </source>
</evidence>
<proteinExistence type="predicted"/>
<accession>A0AA38R8M7</accession>
<feature type="domain" description="Class II aldolase/adducin N-terminal" evidence="2">
    <location>
        <begin position="69"/>
        <end position="250"/>
    </location>
</feature>
<evidence type="ECO:0000313" key="4">
    <source>
        <dbReference type="Proteomes" id="UP001174694"/>
    </source>
</evidence>
<dbReference type="PANTHER" id="PTHR10672:SF25">
    <property type="entry name" value="MEIOTICALLY UP-REGULATED GENE 14 PROTEIN"/>
    <property type="match status" value="1"/>
</dbReference>
<comment type="caution">
    <text evidence="3">The sequence shown here is derived from an EMBL/GenBank/DDBJ whole genome shotgun (WGS) entry which is preliminary data.</text>
</comment>
<sequence length="301" mass="32978">MTPSATTIVTEVRDHAAEPESLTLSSDPADNSGAVGEAEADDPFATGGIPYEGIPKFDDPYKKRQWQLEHMAGAFRVFARKGFTEGAAGHISLRDPVQPDTFWINPYAKHFGMLKASDMVQVNESGRVIGGARSPVNTAGFMIHSAIHKARPDVNAACHTHSKFGKAWSSFGKPLEILSQDACNFYKNQAVYANFGGVVMEKDEGERIAAAMGDARCVILQNHGLLTVGSTVDEAAYLFTLMERTCEVQMIIDASGRDKITVKDEEAEFTAKLNATPRTLYTDFQPDFEFEVWQSNGELCK</sequence>
<dbReference type="AlphaFoldDB" id="A0AA38R8M7"/>
<dbReference type="PANTHER" id="PTHR10672">
    <property type="entry name" value="ADDUCIN"/>
    <property type="match status" value="1"/>
</dbReference>
<dbReference type="InterPro" id="IPR036409">
    <property type="entry name" value="Aldolase_II/adducin_N_sf"/>
</dbReference>
<keyword evidence="4" id="KW-1185">Reference proteome</keyword>